<protein>
    <submittedName>
        <fullName evidence="2">PH domain-containing protein</fullName>
    </submittedName>
</protein>
<dbReference type="AlphaFoldDB" id="A0A1G8UB14"/>
<gene>
    <name evidence="2" type="ORF">SAMN05216192_11875</name>
</gene>
<organism evidence="2 3">
    <name type="scientific">Paenibacillus typhae</name>
    <dbReference type="NCBI Taxonomy" id="1174501"/>
    <lineage>
        <taxon>Bacteria</taxon>
        <taxon>Bacillati</taxon>
        <taxon>Bacillota</taxon>
        <taxon>Bacilli</taxon>
        <taxon>Bacillales</taxon>
        <taxon>Paenibacillaceae</taxon>
        <taxon>Paenibacillus</taxon>
    </lineage>
</organism>
<accession>A0A1G8UB14</accession>
<evidence type="ECO:0000259" key="1">
    <source>
        <dbReference type="Pfam" id="PF23491"/>
    </source>
</evidence>
<evidence type="ECO:0000313" key="3">
    <source>
        <dbReference type="Proteomes" id="UP000199050"/>
    </source>
</evidence>
<dbReference type="OrthoDB" id="2623008at2"/>
<reference evidence="3" key="1">
    <citation type="submission" date="2016-10" db="EMBL/GenBank/DDBJ databases">
        <authorList>
            <person name="Varghese N."/>
            <person name="Submissions S."/>
        </authorList>
    </citation>
    <scope>NUCLEOTIDE SEQUENCE [LARGE SCALE GENOMIC DNA]</scope>
    <source>
        <strain evidence="3">CGMCC 1.11012</strain>
    </source>
</reference>
<sequence length="89" mass="9968">MPGIKINRQGETLIIRWQLTKIEVPVTEITGVTLDDTYGGSDKEAIRIGTPYGTTGRVVIRTKQRSYLLFTSNADVIKEKTEQLLNMEG</sequence>
<dbReference type="EMBL" id="FNDX01000018">
    <property type="protein sequence ID" value="SDJ50898.1"/>
    <property type="molecule type" value="Genomic_DNA"/>
</dbReference>
<keyword evidence="3" id="KW-1185">Reference proteome</keyword>
<proteinExistence type="predicted"/>
<dbReference type="InterPro" id="IPR055365">
    <property type="entry name" value="PH_SunI-like"/>
</dbReference>
<dbReference type="Proteomes" id="UP000199050">
    <property type="component" value="Unassembled WGS sequence"/>
</dbReference>
<dbReference type="RefSeq" id="WP_090715652.1">
    <property type="nucleotide sequence ID" value="NZ_CBCSKY010000018.1"/>
</dbReference>
<dbReference type="Pfam" id="PF23491">
    <property type="entry name" value="bPH_8"/>
    <property type="match status" value="1"/>
</dbReference>
<feature type="domain" description="Sublancin immunity protein SunI-like PH" evidence="1">
    <location>
        <begin position="3"/>
        <end position="82"/>
    </location>
</feature>
<name>A0A1G8UB14_9BACL</name>
<evidence type="ECO:0000313" key="2">
    <source>
        <dbReference type="EMBL" id="SDJ50898.1"/>
    </source>
</evidence>
<dbReference type="STRING" id="1174501.SAMN05216192_11875"/>